<dbReference type="SUPFAM" id="SSF52058">
    <property type="entry name" value="L domain-like"/>
    <property type="match status" value="3"/>
</dbReference>
<feature type="compositionally biased region" description="Basic and acidic residues" evidence="13">
    <location>
        <begin position="342"/>
        <end position="351"/>
    </location>
</feature>
<dbReference type="SUPFAM" id="SSF55073">
    <property type="entry name" value="Nucleotide cyclase"/>
    <property type="match status" value="1"/>
</dbReference>
<feature type="compositionally biased region" description="Polar residues" evidence="13">
    <location>
        <begin position="34"/>
        <end position="50"/>
    </location>
</feature>
<keyword evidence="6" id="KW-0479">Metal-binding</keyword>
<feature type="compositionally biased region" description="Low complexity" evidence="13">
    <location>
        <begin position="714"/>
        <end position="729"/>
    </location>
</feature>
<feature type="compositionally biased region" description="Polar residues" evidence="13">
    <location>
        <begin position="250"/>
        <end position="261"/>
    </location>
</feature>
<dbReference type="InterPro" id="IPR001932">
    <property type="entry name" value="PPM-type_phosphatase-like_dom"/>
</dbReference>
<dbReference type="CDD" id="cd17214">
    <property type="entry name" value="RA_CYR1_like"/>
    <property type="match status" value="1"/>
</dbReference>
<feature type="compositionally biased region" description="Basic and acidic residues" evidence="13">
    <location>
        <begin position="431"/>
        <end position="456"/>
    </location>
</feature>
<dbReference type="SMART" id="SM00369">
    <property type="entry name" value="LRR_TYP"/>
    <property type="match status" value="11"/>
</dbReference>
<dbReference type="InterPro" id="IPR050216">
    <property type="entry name" value="LRR_domain-containing"/>
</dbReference>
<feature type="region of interest" description="Disordered" evidence="13">
    <location>
        <begin position="2077"/>
        <end position="2121"/>
    </location>
</feature>
<dbReference type="PROSITE" id="PS51746">
    <property type="entry name" value="PPM_2"/>
    <property type="match status" value="1"/>
</dbReference>
<comment type="caution">
    <text evidence="17">The sequence shown here is derived from an EMBL/GenBank/DDBJ whole genome shotgun (WGS) entry which is preliminary data.</text>
</comment>
<feature type="domain" description="Guanylate cyclase" evidence="14">
    <location>
        <begin position="1915"/>
        <end position="2052"/>
    </location>
</feature>
<dbReference type="PROSITE" id="PS50125">
    <property type="entry name" value="GUANYLATE_CYCLASE_2"/>
    <property type="match status" value="1"/>
</dbReference>
<dbReference type="Pfam" id="PF23010">
    <property type="entry name" value="RA_3"/>
    <property type="match status" value="1"/>
</dbReference>
<dbReference type="SMART" id="SM00044">
    <property type="entry name" value="CYCc"/>
    <property type="match status" value="1"/>
</dbReference>
<dbReference type="Pfam" id="PF00211">
    <property type="entry name" value="Guanylate_cyc"/>
    <property type="match status" value="1"/>
</dbReference>
<comment type="similarity">
    <text evidence="2">Belongs to the adenylyl cyclase class-3 family.</text>
</comment>
<evidence type="ECO:0000256" key="13">
    <source>
        <dbReference type="SAM" id="MobiDB-lite"/>
    </source>
</evidence>
<dbReference type="Gene3D" id="3.30.70.1230">
    <property type="entry name" value="Nucleotide cyclase"/>
    <property type="match status" value="1"/>
</dbReference>
<feature type="compositionally biased region" description="Low complexity" evidence="13">
    <location>
        <begin position="2104"/>
        <end position="2121"/>
    </location>
</feature>
<feature type="compositionally biased region" description="Basic and acidic residues" evidence="13">
    <location>
        <begin position="117"/>
        <end position="145"/>
    </location>
</feature>
<feature type="compositionally biased region" description="Basic residues" evidence="13">
    <location>
        <begin position="331"/>
        <end position="341"/>
    </location>
</feature>
<feature type="compositionally biased region" description="Low complexity" evidence="13">
    <location>
        <begin position="51"/>
        <end position="74"/>
    </location>
</feature>
<keyword evidence="18" id="KW-1185">Reference proteome</keyword>
<dbReference type="InterPro" id="IPR001054">
    <property type="entry name" value="A/G_cyclase"/>
</dbReference>
<feature type="compositionally biased region" description="Polar residues" evidence="13">
    <location>
        <begin position="278"/>
        <end position="289"/>
    </location>
</feature>
<keyword evidence="9" id="KW-0115">cAMP biosynthesis</keyword>
<evidence type="ECO:0000313" key="17">
    <source>
        <dbReference type="EMBL" id="CAK7217712.1"/>
    </source>
</evidence>
<keyword evidence="10" id="KW-0456">Lyase</keyword>
<evidence type="ECO:0000256" key="3">
    <source>
        <dbReference type="ARBA" id="ARBA00012201"/>
    </source>
</evidence>
<dbReference type="CDD" id="cd07302">
    <property type="entry name" value="CHD"/>
    <property type="match status" value="1"/>
</dbReference>
<evidence type="ECO:0000256" key="2">
    <source>
        <dbReference type="ARBA" id="ARBA00005381"/>
    </source>
</evidence>
<feature type="compositionally biased region" description="Polar residues" evidence="13">
    <location>
        <begin position="220"/>
        <end position="243"/>
    </location>
</feature>
<evidence type="ECO:0000256" key="5">
    <source>
        <dbReference type="ARBA" id="ARBA00022614"/>
    </source>
</evidence>
<dbReference type="InterPro" id="IPR001611">
    <property type="entry name" value="Leu-rich_rpt"/>
</dbReference>
<dbReference type="Gene3D" id="3.80.10.10">
    <property type="entry name" value="Ribonuclease Inhibitor"/>
    <property type="match status" value="4"/>
</dbReference>
<dbReference type="PROSITE" id="PS50200">
    <property type="entry name" value="RA"/>
    <property type="match status" value="1"/>
</dbReference>
<evidence type="ECO:0000256" key="12">
    <source>
        <dbReference type="ARBA" id="ARBA00032637"/>
    </source>
</evidence>
<keyword evidence="7" id="KW-0677">Repeat</keyword>
<feature type="region of interest" description="Disordered" evidence="13">
    <location>
        <begin position="1239"/>
        <end position="1351"/>
    </location>
</feature>
<dbReference type="CDD" id="cd00143">
    <property type="entry name" value="PP2Cc"/>
    <property type="match status" value="1"/>
</dbReference>
<protein>
    <recommendedName>
        <fullName evidence="4">Adenylate cyclase</fullName>
        <ecNumber evidence="3">4.6.1.1</ecNumber>
    </recommendedName>
    <alternativeName>
        <fullName evidence="11">ATP pyrophosphate-lyase</fullName>
    </alternativeName>
    <alternativeName>
        <fullName evidence="12">Adenylyl cyclase</fullName>
    </alternativeName>
</protein>
<evidence type="ECO:0000256" key="4">
    <source>
        <dbReference type="ARBA" id="ARBA00021420"/>
    </source>
</evidence>
<dbReference type="InterPro" id="IPR013716">
    <property type="entry name" value="Adenylate_cyclase_G-a-bd"/>
</dbReference>
<evidence type="ECO:0000259" key="16">
    <source>
        <dbReference type="PROSITE" id="PS51746"/>
    </source>
</evidence>
<feature type="compositionally biased region" description="Low complexity" evidence="13">
    <location>
        <begin position="189"/>
        <end position="210"/>
    </location>
</feature>
<dbReference type="EC" id="4.6.1.1" evidence="3"/>
<dbReference type="InterPro" id="IPR003591">
    <property type="entry name" value="Leu-rich_rpt_typical-subtyp"/>
</dbReference>
<feature type="domain" description="Ras-associating" evidence="15">
    <location>
        <begin position="764"/>
        <end position="853"/>
    </location>
</feature>
<evidence type="ECO:0000259" key="14">
    <source>
        <dbReference type="PROSITE" id="PS50125"/>
    </source>
</evidence>
<feature type="compositionally biased region" description="Low complexity" evidence="13">
    <location>
        <begin position="90"/>
        <end position="113"/>
    </location>
</feature>
<sequence length="2414" mass="262173">MTRNEAASRVSSVTSSSTDSGRSSVTIKPLPSTPAASSLVSLPSITSPDNTRSPSTSSLRHSSSVGSRRGPPSRLKTDRAPVINEEQQVSPTSTTATIGTTRSTTLPLSSTSTNMHALREPQHRADFGNYRRDLAVLDSDSRGSDNSHGGHGGHNGHTGRSGSAPQIPQLSSLGSPGLSQIAPWATHTGSSSGINNSNTYATPGSTTPSTTGGGGMPTSFYNDSSENVSVASQLSPAFRTNSLSRHHSHSAQTPNNNNSIDSPDVPYFNDDRRPSVASIATTASSQGSKASDRRGGGFRKLQGFFGEEFPGRDVSDASLSTTGGKETRSHSYSHGRPHRDRNHSNATDRDASPTSSRPRTPVPAPEVVPFLYQEADDIARYGEAPVRDTLSGPDRDRYVNDGSGQNPPKTSSSSRSGHSLPHLPHHHRHNKSNDDPRTIRQTISREDSIASMRDRVAPNMYSSTRSRAQSPTPSGNSGSGSASYGGPKASFTADGQISPPGSHPKKGLFGRLKRSKDKDESSNNSGNDGTSGRHGSHSVAAQLKKIPHTAHSLSARPSKHELSRADIGGHFFGSDASLSQRFHGDYEGAHAGRNGSTSRQATFNNKFPFSKMTRTHRHADDQDEMIGPTDRAVNGTQFFLDTDLNNMDGILSRPLPLTPMDADAHRNAENERSTVPQRVNHYFQKNMPHLGGHHNTSSPTIGSSANGSGPNGPYGPNGANGPNGAWNAPDSWAVRRTGDDVASHHMPDVDDYGSPPRGPEEKVQNYCIRVFKSDGTFATLQMPLTASVQDVVAQLSKRVFSESQNYQIVLKRHDIVRILSPAERPLMIQKRLLQQVGYEQRDHLEDLGREDNSYLCRFLFLAAHESDFQSRSHDLGFSRMPKLNHVDLSSRNLITIPITLYSKAGDITSLNLSRNLSLDVPRDFIQSCLNLRDIKYSNNEARKIPHSLGRASRLTFLDVSNNRIETMEHAELEDITGVLKLNLANNRLKQLPTYFCAYHALRTLNISSNFLDKFPGFLCELESLIDLDLSFNLISSLPDAIGNLRNLEKFVITNNRLGGTFPPGFQDLQSLRELDIKYNTITSIDVIAELPKLEILTADHNAISQFVGSFERLRSLKLNANPITRFEIVTPLPTLKLLNLSNAQLASIDDSFNNIRNLERLHLDKNYFVSLPNQIGNLGRLETFSIANNSVGELPPEIGCLTELRVLDVRGNNIRKLPMEIWWANKLETLNASSNVLDNFPKPASRAPQVPGESNKDNQAGQGRMNSTVGTLSSTPSSEELSADGSRRPSQASSTLLSVGPSPVPSGPDRKSSVVSVYGKGGRKTSIVSRSTAQSSGMATPTASSRKDSGLSSRITNTFAGSLRNLYLADNQLDDEVFEQLALLGEIRVLNVSYNDLTDMPQRSMTSWPQLVELYLSGNELTTLPADDLGEYSMLQVLHINGNKFTNLPADISRAKKLAVLDCGNNSLKYNISNVPYDWNWNLNRNLRYLNLSGNRRLEIKQTAYNAGAALRSAEQYADFNRLLKLRVLGLMDVTLTQPSVPDQSEDRRVRTSGSMAGFLPYGMADTLGKNEHLSTIDLVMPRFTSNANEGNEQDTLLCLFDGQALSSGGSKIAKFLHENFSRVFASELKSLKIDQGENIEDGLRRAFLTLNKDLVTSSIQADDRMPLSSSASSGGAHRGSIAPMVLTKEDLNSGGVATVVYLQGLELYVANVGDAQAMLIQSDGSHKVLTRKHDPAEPSERSRIRDAGGWVSRNGRLNDVLDVSRAFGYSDLMPAVMAAPHVVHHTVREQDETVLLATKELWEYLSPGLVVDIARQERGDLMRASQKLRDLAMAYGASGKIMVMMLSLSDLKRKTERSRLHRGQSMSLYPSGVPEEAAQQFLPTRRGKRAKGDVLDSTLQRLDAEVPAPTGLIAIVFTDIKSSTNLWETYPAAMRSAIKLHNDVMRRQLRYIGGFEVKTEGDAFMVSFPTATSALLWAFAVQLQLLDAPWPTEMLNSVSCQPVLDKDNNVIFRGLSVRMGIHWGEPLCEPDPITRRMDYYGPMVNKAARINSIADGGQITVSSDFISEIQRCLETYQESPTGSSVSGPSGEDGRGGSGGGNGTISAAGGSVSGSTAGTTLGDDDTFAQTIRKELKALSSQGFAVKELGEIKLKGLENPEVVYSLYPHALAGRMEAHQHHERLAAAVAAAVSGADGLNGNYGSGQHSGSTAGATAAAAAAAVAAAGGVSGVDTPTGSRAILGSKLPAPTSAIILGDPDSDDLRVIPEVIWALWRVSLRLEMLCSSLEQVGGSGLQPPETELLERMKQRGANVTERFLLNFLAHQISRIETCINTLTMRHMAMGGGPIHHLDDLRSSMADVFAVFQNQLAELQAYKAKYGPIEAEEVIEDEEEDEVDDQDDEDDEEDEGSDTEQE</sequence>
<feature type="region of interest" description="Disordered" evidence="13">
    <location>
        <begin position="2382"/>
        <end position="2414"/>
    </location>
</feature>
<dbReference type="Pfam" id="PF00481">
    <property type="entry name" value="PP2C"/>
    <property type="match status" value="1"/>
</dbReference>
<dbReference type="SMART" id="SM00332">
    <property type="entry name" value="PP2Cc"/>
    <property type="match status" value="1"/>
</dbReference>
<dbReference type="EMBL" id="CAWUHD010000025">
    <property type="protein sequence ID" value="CAK7217712.1"/>
    <property type="molecule type" value="Genomic_DNA"/>
</dbReference>
<keyword evidence="5" id="KW-0433">Leucine-rich repeat</keyword>
<dbReference type="Pfam" id="PF08509">
    <property type="entry name" value="Ad_cyc_g-alpha"/>
    <property type="match status" value="1"/>
</dbReference>
<feature type="compositionally biased region" description="Low complexity" evidence="13">
    <location>
        <begin position="470"/>
        <end position="490"/>
    </location>
</feature>
<dbReference type="SMART" id="SM00364">
    <property type="entry name" value="LRR_BAC"/>
    <property type="match status" value="8"/>
</dbReference>
<evidence type="ECO:0000313" key="18">
    <source>
        <dbReference type="Proteomes" id="UP001642482"/>
    </source>
</evidence>
<dbReference type="SUPFAM" id="SSF81606">
    <property type="entry name" value="PP2C-like"/>
    <property type="match status" value="1"/>
</dbReference>
<dbReference type="InterPro" id="IPR036457">
    <property type="entry name" value="PPM-type-like_dom_sf"/>
</dbReference>
<feature type="region of interest" description="Disordered" evidence="13">
    <location>
        <begin position="685"/>
        <end position="759"/>
    </location>
</feature>
<dbReference type="InterPro" id="IPR032675">
    <property type="entry name" value="LRR_dom_sf"/>
</dbReference>
<feature type="compositionally biased region" description="Low complexity" evidence="13">
    <location>
        <begin position="158"/>
        <end position="181"/>
    </location>
</feature>
<feature type="region of interest" description="Disordered" evidence="13">
    <location>
        <begin position="1"/>
        <end position="539"/>
    </location>
</feature>
<feature type="compositionally biased region" description="Low complexity" evidence="13">
    <location>
        <begin position="1271"/>
        <end position="1280"/>
    </location>
</feature>
<dbReference type="Proteomes" id="UP001642482">
    <property type="component" value="Unassembled WGS sequence"/>
</dbReference>
<evidence type="ECO:0000256" key="9">
    <source>
        <dbReference type="ARBA" id="ARBA00022998"/>
    </source>
</evidence>
<evidence type="ECO:0000259" key="15">
    <source>
        <dbReference type="PROSITE" id="PS50200"/>
    </source>
</evidence>
<name>A0ABP0BDZ9_9PEZI</name>
<evidence type="ECO:0000256" key="7">
    <source>
        <dbReference type="ARBA" id="ARBA00022737"/>
    </source>
</evidence>
<feature type="compositionally biased region" description="Polar residues" evidence="13">
    <location>
        <begin position="1326"/>
        <end position="1351"/>
    </location>
</feature>
<dbReference type="InterPro" id="IPR000159">
    <property type="entry name" value="RA_dom"/>
</dbReference>
<feature type="compositionally biased region" description="Polar residues" evidence="13">
    <location>
        <begin position="460"/>
        <end position="469"/>
    </location>
</feature>
<evidence type="ECO:0000256" key="10">
    <source>
        <dbReference type="ARBA" id="ARBA00023239"/>
    </source>
</evidence>
<gene>
    <name evidence="17" type="ORF">SEUCBS140593_003301</name>
</gene>
<evidence type="ECO:0000256" key="11">
    <source>
        <dbReference type="ARBA" id="ARBA00032597"/>
    </source>
</evidence>
<dbReference type="PROSITE" id="PS51450">
    <property type="entry name" value="LRR"/>
    <property type="match status" value="2"/>
</dbReference>
<feature type="compositionally biased region" description="Low complexity" evidence="13">
    <location>
        <begin position="411"/>
        <end position="422"/>
    </location>
</feature>
<proteinExistence type="inferred from homology"/>
<organism evidence="17 18">
    <name type="scientific">Sporothrix eucalyptigena</name>
    <dbReference type="NCBI Taxonomy" id="1812306"/>
    <lineage>
        <taxon>Eukaryota</taxon>
        <taxon>Fungi</taxon>
        <taxon>Dikarya</taxon>
        <taxon>Ascomycota</taxon>
        <taxon>Pezizomycotina</taxon>
        <taxon>Sordariomycetes</taxon>
        <taxon>Sordariomycetidae</taxon>
        <taxon>Ophiostomatales</taxon>
        <taxon>Ophiostomataceae</taxon>
        <taxon>Sporothrix</taxon>
    </lineage>
</organism>
<dbReference type="SMART" id="SM00789">
    <property type="entry name" value="Ad_cyc_g-alpha"/>
    <property type="match status" value="1"/>
</dbReference>
<feature type="compositionally biased region" description="Basic and acidic residues" evidence="13">
    <location>
        <begin position="736"/>
        <end position="748"/>
    </location>
</feature>
<evidence type="ECO:0000256" key="8">
    <source>
        <dbReference type="ARBA" id="ARBA00022842"/>
    </source>
</evidence>
<dbReference type="PANTHER" id="PTHR48051">
    <property type="match status" value="1"/>
</dbReference>
<dbReference type="PANTHER" id="PTHR48051:SF1">
    <property type="entry name" value="RAS SUPPRESSOR PROTEIN 1"/>
    <property type="match status" value="1"/>
</dbReference>
<feature type="compositionally biased region" description="Low complexity" evidence="13">
    <location>
        <begin position="8"/>
        <end position="26"/>
    </location>
</feature>
<dbReference type="InterPro" id="IPR029787">
    <property type="entry name" value="Nucleotide_cyclase"/>
</dbReference>
<evidence type="ECO:0000256" key="6">
    <source>
        <dbReference type="ARBA" id="ARBA00022723"/>
    </source>
</evidence>
<dbReference type="SMART" id="SM00314">
    <property type="entry name" value="RA"/>
    <property type="match status" value="1"/>
</dbReference>
<keyword evidence="8" id="KW-0460">Magnesium</keyword>
<feature type="compositionally biased region" description="Basic residues" evidence="13">
    <location>
        <begin position="503"/>
        <end position="515"/>
    </location>
</feature>
<feature type="compositionally biased region" description="Low complexity" evidence="13">
    <location>
        <begin position="2080"/>
        <end position="2090"/>
    </location>
</feature>
<reference evidence="17 18" key="1">
    <citation type="submission" date="2024-01" db="EMBL/GenBank/DDBJ databases">
        <authorList>
            <person name="Allen C."/>
            <person name="Tagirdzhanova G."/>
        </authorList>
    </citation>
    <scope>NUCLEOTIDE SEQUENCE [LARGE SCALE GENOMIC DNA]</scope>
</reference>
<dbReference type="Pfam" id="PF13855">
    <property type="entry name" value="LRR_8"/>
    <property type="match status" value="2"/>
</dbReference>
<accession>A0ABP0BDZ9</accession>
<dbReference type="InterPro" id="IPR055071">
    <property type="entry name" value="RA_PHLPP-like"/>
</dbReference>
<feature type="domain" description="PPM-type phosphatase" evidence="16">
    <location>
        <begin position="1561"/>
        <end position="1849"/>
    </location>
</feature>
<evidence type="ECO:0000256" key="1">
    <source>
        <dbReference type="ARBA" id="ARBA00001593"/>
    </source>
</evidence>
<comment type="catalytic activity">
    <reaction evidence="1">
        <text>ATP = 3',5'-cyclic AMP + diphosphate</text>
        <dbReference type="Rhea" id="RHEA:15389"/>
        <dbReference type="ChEBI" id="CHEBI:30616"/>
        <dbReference type="ChEBI" id="CHEBI:33019"/>
        <dbReference type="ChEBI" id="CHEBI:58165"/>
        <dbReference type="EC" id="4.6.1.1"/>
    </reaction>
</comment>
<dbReference type="Gene3D" id="3.60.40.10">
    <property type="entry name" value="PPM-type phosphatase domain"/>
    <property type="match status" value="1"/>
</dbReference>
<feature type="compositionally biased region" description="Polar residues" evidence="13">
    <location>
        <begin position="1257"/>
        <end position="1270"/>
    </location>
</feature>